<keyword evidence="3" id="KW-1185">Reference proteome</keyword>
<dbReference type="AlphaFoldDB" id="A0A812IAX0"/>
<evidence type="ECO:0000256" key="1">
    <source>
        <dbReference type="SAM" id="MobiDB-lite"/>
    </source>
</evidence>
<evidence type="ECO:0000313" key="2">
    <source>
        <dbReference type="EMBL" id="CAE7031515.1"/>
    </source>
</evidence>
<organism evidence="2 3">
    <name type="scientific">Symbiodinium natans</name>
    <dbReference type="NCBI Taxonomy" id="878477"/>
    <lineage>
        <taxon>Eukaryota</taxon>
        <taxon>Sar</taxon>
        <taxon>Alveolata</taxon>
        <taxon>Dinophyceae</taxon>
        <taxon>Suessiales</taxon>
        <taxon>Symbiodiniaceae</taxon>
        <taxon>Symbiodinium</taxon>
    </lineage>
</organism>
<gene>
    <name evidence="2" type="ORF">SNAT2548_LOCUS3796</name>
</gene>
<feature type="region of interest" description="Disordered" evidence="1">
    <location>
        <begin position="1"/>
        <end position="43"/>
    </location>
</feature>
<accession>A0A812IAX0</accession>
<reference evidence="2" key="1">
    <citation type="submission" date="2021-02" db="EMBL/GenBank/DDBJ databases">
        <authorList>
            <person name="Dougan E. K."/>
            <person name="Rhodes N."/>
            <person name="Thang M."/>
            <person name="Chan C."/>
        </authorList>
    </citation>
    <scope>NUCLEOTIDE SEQUENCE</scope>
</reference>
<dbReference type="Proteomes" id="UP000604046">
    <property type="component" value="Unassembled WGS sequence"/>
</dbReference>
<sequence length="122" mass="13228">MEVNSQYSSRTGPPQPALSSSTCLASQSGEVESQPTTGSSGILDYHAAPTTDLFQPVVLSPRTNAIMATAIVMGVNVNDQADMQQWLNSQITTRQQVLHTNPKLPPRGDQTRALQHDHQVDM</sequence>
<feature type="non-terminal residue" evidence="2">
    <location>
        <position position="1"/>
    </location>
</feature>
<feature type="region of interest" description="Disordered" evidence="1">
    <location>
        <begin position="99"/>
        <end position="122"/>
    </location>
</feature>
<name>A0A812IAX0_9DINO</name>
<evidence type="ECO:0000313" key="3">
    <source>
        <dbReference type="Proteomes" id="UP000604046"/>
    </source>
</evidence>
<proteinExistence type="predicted"/>
<feature type="compositionally biased region" description="Polar residues" evidence="1">
    <location>
        <begin position="1"/>
        <end position="40"/>
    </location>
</feature>
<dbReference type="EMBL" id="CAJNDS010000232">
    <property type="protein sequence ID" value="CAE7031515.1"/>
    <property type="molecule type" value="Genomic_DNA"/>
</dbReference>
<comment type="caution">
    <text evidence="2">The sequence shown here is derived from an EMBL/GenBank/DDBJ whole genome shotgun (WGS) entry which is preliminary data.</text>
</comment>
<protein>
    <submittedName>
        <fullName evidence="2">Uncharacterized protein</fullName>
    </submittedName>
</protein>